<evidence type="ECO:0000313" key="2">
    <source>
        <dbReference type="Proteomes" id="UP000789525"/>
    </source>
</evidence>
<dbReference type="Proteomes" id="UP000789525">
    <property type="component" value="Unassembled WGS sequence"/>
</dbReference>
<keyword evidence="2" id="KW-1185">Reference proteome</keyword>
<reference evidence="1" key="1">
    <citation type="submission" date="2021-06" db="EMBL/GenBank/DDBJ databases">
        <authorList>
            <person name="Kallberg Y."/>
            <person name="Tangrot J."/>
            <person name="Rosling A."/>
        </authorList>
    </citation>
    <scope>NUCLEOTIDE SEQUENCE</scope>
    <source>
        <strain evidence="1">CL356</strain>
    </source>
</reference>
<sequence>DIKESVRLAKDCSRDVAKPKLSVNNGSGHRSSERADQGFGVEIVEVTGIYIEVVEISDIRV</sequence>
<feature type="non-terminal residue" evidence="1">
    <location>
        <position position="61"/>
    </location>
</feature>
<organism evidence="1 2">
    <name type="scientific">Acaulospora colombiana</name>
    <dbReference type="NCBI Taxonomy" id="27376"/>
    <lineage>
        <taxon>Eukaryota</taxon>
        <taxon>Fungi</taxon>
        <taxon>Fungi incertae sedis</taxon>
        <taxon>Mucoromycota</taxon>
        <taxon>Glomeromycotina</taxon>
        <taxon>Glomeromycetes</taxon>
        <taxon>Diversisporales</taxon>
        <taxon>Acaulosporaceae</taxon>
        <taxon>Acaulospora</taxon>
    </lineage>
</organism>
<dbReference type="EMBL" id="CAJVPT010071971">
    <property type="protein sequence ID" value="CAG8781217.1"/>
    <property type="molecule type" value="Genomic_DNA"/>
</dbReference>
<name>A0ACA9R8Q0_9GLOM</name>
<accession>A0ACA9R8Q0</accession>
<protein>
    <submittedName>
        <fullName evidence="1">6225_t:CDS:1</fullName>
    </submittedName>
</protein>
<proteinExistence type="predicted"/>
<feature type="non-terminal residue" evidence="1">
    <location>
        <position position="1"/>
    </location>
</feature>
<comment type="caution">
    <text evidence="1">The sequence shown here is derived from an EMBL/GenBank/DDBJ whole genome shotgun (WGS) entry which is preliminary data.</text>
</comment>
<evidence type="ECO:0000313" key="1">
    <source>
        <dbReference type="EMBL" id="CAG8781217.1"/>
    </source>
</evidence>
<gene>
    <name evidence="1" type="ORF">ACOLOM_LOCUS14328</name>
</gene>